<reference evidence="3" key="2">
    <citation type="submission" date="2020-09" db="EMBL/GenBank/DDBJ databases">
        <authorList>
            <person name="Sun Q."/>
            <person name="Zhou Y."/>
        </authorList>
    </citation>
    <scope>NUCLEOTIDE SEQUENCE</scope>
    <source>
        <strain evidence="3">CGMCC 1.6293</strain>
    </source>
</reference>
<evidence type="ECO:0000313" key="3">
    <source>
        <dbReference type="EMBL" id="GGL92702.1"/>
    </source>
</evidence>
<sequence>MAQMQADHRDAAEDMGIPVGRLINGAAAALSLTLLVGVGVWGYRTVMRDVSGVPVIRAAAGEMRVRPEVPGGTPAAHQGLAVNAVAAEGTAARVPDQVTLAPRGADLTEEDVAEAILKAPPEPEVQVAEAPPALDEVPAEPAVDDEGNATDAGIRALAASLASGARSFTAEATDEDLPQPETAVARAGDSGAQPLRPRQRPAALKAAFAGISSGGLPTAAAVQGGPITSTRGAFEVNDIDPNTIQAGTRLAQLGAYDSEEDARKDWLRLNANFEDYMEGKDRVIQKASSGGRTFYRLRAMGFSDLSDARRFCAAFVAQDAECIPVVTR</sequence>
<keyword evidence="1" id="KW-0812">Transmembrane</keyword>
<dbReference type="GO" id="GO:0042834">
    <property type="term" value="F:peptidoglycan binding"/>
    <property type="evidence" value="ECO:0007669"/>
    <property type="project" value="InterPro"/>
</dbReference>
<dbReference type="RefSeq" id="WP_028286202.1">
    <property type="nucleotide sequence ID" value="NZ_BMLF01000001.1"/>
</dbReference>
<dbReference type="EMBL" id="BMLF01000001">
    <property type="protein sequence ID" value="GGL92702.1"/>
    <property type="molecule type" value="Genomic_DNA"/>
</dbReference>
<protein>
    <submittedName>
        <fullName evidence="3">Sporulation protein</fullName>
    </submittedName>
</protein>
<evidence type="ECO:0000313" key="4">
    <source>
        <dbReference type="Proteomes" id="UP000649829"/>
    </source>
</evidence>
<dbReference type="PROSITE" id="PS51724">
    <property type="entry name" value="SPOR"/>
    <property type="match status" value="1"/>
</dbReference>
<feature type="domain" description="SPOR" evidence="2">
    <location>
        <begin position="243"/>
        <end position="328"/>
    </location>
</feature>
<reference evidence="3" key="1">
    <citation type="journal article" date="2014" name="Int. J. Syst. Evol. Microbiol.">
        <title>Complete genome sequence of Corynebacterium casei LMG S-19264T (=DSM 44701T), isolated from a smear-ripened cheese.</title>
        <authorList>
            <consortium name="US DOE Joint Genome Institute (JGI-PGF)"/>
            <person name="Walter F."/>
            <person name="Albersmeier A."/>
            <person name="Kalinowski J."/>
            <person name="Ruckert C."/>
        </authorList>
    </citation>
    <scope>NUCLEOTIDE SEQUENCE</scope>
    <source>
        <strain evidence="3">CGMCC 1.6293</strain>
    </source>
</reference>
<keyword evidence="1" id="KW-0472">Membrane</keyword>
<dbReference type="InterPro" id="IPR036680">
    <property type="entry name" value="SPOR-like_sf"/>
</dbReference>
<organism evidence="3 4">
    <name type="scientific">Pseudooceanicola nanhaiensis</name>
    <dbReference type="NCBI Taxonomy" id="375761"/>
    <lineage>
        <taxon>Bacteria</taxon>
        <taxon>Pseudomonadati</taxon>
        <taxon>Pseudomonadota</taxon>
        <taxon>Alphaproteobacteria</taxon>
        <taxon>Rhodobacterales</taxon>
        <taxon>Paracoccaceae</taxon>
        <taxon>Pseudooceanicola</taxon>
    </lineage>
</organism>
<comment type="caution">
    <text evidence="3">The sequence shown here is derived from an EMBL/GenBank/DDBJ whole genome shotgun (WGS) entry which is preliminary data.</text>
</comment>
<dbReference type="Pfam" id="PF05036">
    <property type="entry name" value="SPOR"/>
    <property type="match status" value="1"/>
</dbReference>
<evidence type="ECO:0000259" key="2">
    <source>
        <dbReference type="PROSITE" id="PS51724"/>
    </source>
</evidence>
<accession>A0A917WCW7</accession>
<keyword evidence="1" id="KW-1133">Transmembrane helix</keyword>
<dbReference type="InterPro" id="IPR007730">
    <property type="entry name" value="SPOR-like_dom"/>
</dbReference>
<evidence type="ECO:0000256" key="1">
    <source>
        <dbReference type="SAM" id="Phobius"/>
    </source>
</evidence>
<dbReference type="Proteomes" id="UP000649829">
    <property type="component" value="Unassembled WGS sequence"/>
</dbReference>
<dbReference type="AlphaFoldDB" id="A0A917WCW7"/>
<gene>
    <name evidence="3" type="ORF">GCM10011534_13670</name>
</gene>
<keyword evidence="4" id="KW-1185">Reference proteome</keyword>
<name>A0A917WCW7_9RHOB</name>
<dbReference type="Gene3D" id="3.30.70.1070">
    <property type="entry name" value="Sporulation related repeat"/>
    <property type="match status" value="1"/>
</dbReference>
<feature type="transmembrane region" description="Helical" evidence="1">
    <location>
        <begin position="21"/>
        <end position="43"/>
    </location>
</feature>
<proteinExistence type="predicted"/>